<reference evidence="2" key="1">
    <citation type="journal article" date="2020" name="Stud. Mycol.">
        <title>101 Dothideomycetes genomes: a test case for predicting lifestyles and emergence of pathogens.</title>
        <authorList>
            <person name="Haridas S."/>
            <person name="Albert R."/>
            <person name="Binder M."/>
            <person name="Bloem J."/>
            <person name="Labutti K."/>
            <person name="Salamov A."/>
            <person name="Andreopoulos B."/>
            <person name="Baker S."/>
            <person name="Barry K."/>
            <person name="Bills G."/>
            <person name="Bluhm B."/>
            <person name="Cannon C."/>
            <person name="Castanera R."/>
            <person name="Culley D."/>
            <person name="Daum C."/>
            <person name="Ezra D."/>
            <person name="Gonzalez J."/>
            <person name="Henrissat B."/>
            <person name="Kuo A."/>
            <person name="Liang C."/>
            <person name="Lipzen A."/>
            <person name="Lutzoni F."/>
            <person name="Magnuson J."/>
            <person name="Mondo S."/>
            <person name="Nolan M."/>
            <person name="Ohm R."/>
            <person name="Pangilinan J."/>
            <person name="Park H.-J."/>
            <person name="Ramirez L."/>
            <person name="Alfaro M."/>
            <person name="Sun H."/>
            <person name="Tritt A."/>
            <person name="Yoshinaga Y."/>
            <person name="Zwiers L.-H."/>
            <person name="Turgeon B."/>
            <person name="Goodwin S."/>
            <person name="Spatafora J."/>
            <person name="Crous P."/>
            <person name="Grigoriev I."/>
        </authorList>
    </citation>
    <scope>NUCLEOTIDE SEQUENCE</scope>
    <source>
        <strain evidence="2">CBS 133067</strain>
    </source>
</reference>
<evidence type="ECO:0000256" key="1">
    <source>
        <dbReference type="SAM" id="MobiDB-lite"/>
    </source>
</evidence>
<gene>
    <name evidence="2" type="ORF">NA57DRAFT_81006</name>
</gene>
<dbReference type="Proteomes" id="UP000799772">
    <property type="component" value="Unassembled WGS sequence"/>
</dbReference>
<keyword evidence="3" id="KW-1185">Reference proteome</keyword>
<dbReference type="EMBL" id="ML978136">
    <property type="protein sequence ID" value="KAF2094003.1"/>
    <property type="molecule type" value="Genomic_DNA"/>
</dbReference>
<comment type="caution">
    <text evidence="2">The sequence shown here is derived from an EMBL/GenBank/DDBJ whole genome shotgun (WGS) entry which is preliminary data.</text>
</comment>
<feature type="compositionally biased region" description="Basic and acidic residues" evidence="1">
    <location>
        <begin position="105"/>
        <end position="116"/>
    </location>
</feature>
<name>A0A9P4M1V6_9PEZI</name>
<feature type="compositionally biased region" description="Acidic residues" evidence="1">
    <location>
        <begin position="118"/>
        <end position="128"/>
    </location>
</feature>
<organism evidence="2 3">
    <name type="scientific">Rhizodiscina lignyota</name>
    <dbReference type="NCBI Taxonomy" id="1504668"/>
    <lineage>
        <taxon>Eukaryota</taxon>
        <taxon>Fungi</taxon>
        <taxon>Dikarya</taxon>
        <taxon>Ascomycota</taxon>
        <taxon>Pezizomycotina</taxon>
        <taxon>Dothideomycetes</taxon>
        <taxon>Pleosporomycetidae</taxon>
        <taxon>Aulographales</taxon>
        <taxon>Rhizodiscinaceae</taxon>
        <taxon>Rhizodiscina</taxon>
    </lineage>
</organism>
<evidence type="ECO:0000313" key="3">
    <source>
        <dbReference type="Proteomes" id="UP000799772"/>
    </source>
</evidence>
<sequence>MSTLPGFSAAETIILAAAYYHAKTADVDFEAVAKHVKSKSVQSVKERLRCAKKKTIDLSSDSSSSNTKAPSGGIDKKSPSKVKKATPRKAKAPKRAAPVTPTTSETEKEDKVKVEMIENIDTDDDFDF</sequence>
<dbReference type="OrthoDB" id="10555707at2759"/>
<feature type="compositionally biased region" description="Basic residues" evidence="1">
    <location>
        <begin position="79"/>
        <end position="94"/>
    </location>
</feature>
<accession>A0A9P4M1V6</accession>
<feature type="region of interest" description="Disordered" evidence="1">
    <location>
        <begin position="55"/>
        <end position="128"/>
    </location>
</feature>
<dbReference type="AlphaFoldDB" id="A0A9P4M1V6"/>
<proteinExistence type="predicted"/>
<evidence type="ECO:0000313" key="2">
    <source>
        <dbReference type="EMBL" id="KAF2094003.1"/>
    </source>
</evidence>
<protein>
    <submittedName>
        <fullName evidence="2">Uncharacterized protein</fullName>
    </submittedName>
</protein>